<dbReference type="GeneID" id="27899588"/>
<dbReference type="HOGENOM" id="CLU_1343997_0_0_1"/>
<reference evidence="2 3" key="1">
    <citation type="journal article" date="2012" name="PLoS Pathog.">
        <title>Diverse lifestyles and strategies of plant pathogenesis encoded in the genomes of eighteen Dothideomycetes fungi.</title>
        <authorList>
            <person name="Ohm R.A."/>
            <person name="Feau N."/>
            <person name="Henrissat B."/>
            <person name="Schoch C.L."/>
            <person name="Horwitz B.A."/>
            <person name="Barry K.W."/>
            <person name="Condon B.J."/>
            <person name="Copeland A.C."/>
            <person name="Dhillon B."/>
            <person name="Glaser F."/>
            <person name="Hesse C.N."/>
            <person name="Kosti I."/>
            <person name="LaButti K."/>
            <person name="Lindquist E.A."/>
            <person name="Lucas S."/>
            <person name="Salamov A.A."/>
            <person name="Bradshaw R.E."/>
            <person name="Ciuffetti L."/>
            <person name="Hamelin R.C."/>
            <person name="Kema G.H.J."/>
            <person name="Lawrence C."/>
            <person name="Scott J.A."/>
            <person name="Spatafora J.W."/>
            <person name="Turgeon B.G."/>
            <person name="de Wit P.J.G.M."/>
            <person name="Zhong S."/>
            <person name="Goodwin S.B."/>
            <person name="Grigoriev I.V."/>
        </authorList>
    </citation>
    <scope>NUCLEOTIDE SEQUENCE [LARGE SCALE GENOMIC DNA]</scope>
    <source>
        <strain evidence="2 3">SO2202</strain>
    </source>
</reference>
<feature type="compositionally biased region" description="Low complexity" evidence="1">
    <location>
        <begin position="11"/>
        <end position="52"/>
    </location>
</feature>
<dbReference type="AlphaFoldDB" id="M3C192"/>
<feature type="compositionally biased region" description="Basic residues" evidence="1">
    <location>
        <begin position="1"/>
        <end position="10"/>
    </location>
</feature>
<evidence type="ECO:0000256" key="1">
    <source>
        <dbReference type="SAM" id="MobiDB-lite"/>
    </source>
</evidence>
<evidence type="ECO:0000313" key="2">
    <source>
        <dbReference type="EMBL" id="EMF14066.1"/>
    </source>
</evidence>
<evidence type="ECO:0000313" key="3">
    <source>
        <dbReference type="Proteomes" id="UP000016931"/>
    </source>
</evidence>
<sequence length="204" mass="22628">MGKGKGRSRHSTNNNNNNKNNKSQHPPSSSNSNSTISPPPTTTTTTTTTPPSRLRLLPRELRDKIYESICLAPNDSTFTMPSPSSICGLGRQMGAELMETFHREILARNEAEIILLPRTRKYHISWSFDTTLPPDAEPCVHITLPVQVWREGPCRVAPDTIGNGEGPDSTKASIWREPDKTREIGSAEEKEICSRIEEFAGGFQ</sequence>
<accession>M3C192</accession>
<feature type="region of interest" description="Disordered" evidence="1">
    <location>
        <begin position="1"/>
        <end position="54"/>
    </location>
</feature>
<name>M3C192_SPHMS</name>
<gene>
    <name evidence="2" type="ORF">SEPMUDRAFT_131808</name>
</gene>
<organism evidence="2 3">
    <name type="scientific">Sphaerulina musiva (strain SO2202)</name>
    <name type="common">Poplar stem canker fungus</name>
    <name type="synonym">Septoria musiva</name>
    <dbReference type="NCBI Taxonomy" id="692275"/>
    <lineage>
        <taxon>Eukaryota</taxon>
        <taxon>Fungi</taxon>
        <taxon>Dikarya</taxon>
        <taxon>Ascomycota</taxon>
        <taxon>Pezizomycotina</taxon>
        <taxon>Dothideomycetes</taxon>
        <taxon>Dothideomycetidae</taxon>
        <taxon>Mycosphaerellales</taxon>
        <taxon>Mycosphaerellaceae</taxon>
        <taxon>Sphaerulina</taxon>
    </lineage>
</organism>
<keyword evidence="3" id="KW-1185">Reference proteome</keyword>
<dbReference type="RefSeq" id="XP_016762187.1">
    <property type="nucleotide sequence ID" value="XM_016902451.1"/>
</dbReference>
<protein>
    <submittedName>
        <fullName evidence="2">Uncharacterized protein</fullName>
    </submittedName>
</protein>
<dbReference type="Proteomes" id="UP000016931">
    <property type="component" value="Unassembled WGS sequence"/>
</dbReference>
<proteinExistence type="predicted"/>
<dbReference type="EMBL" id="KB456262">
    <property type="protein sequence ID" value="EMF14066.1"/>
    <property type="molecule type" value="Genomic_DNA"/>
</dbReference>